<dbReference type="InParanoid" id="A0A7J7DIL4"/>
<protein>
    <submittedName>
        <fullName evidence="1">Uncharacterized protein</fullName>
    </submittedName>
</protein>
<gene>
    <name evidence="1" type="ORF">HS088_TW06G00061</name>
</gene>
<evidence type="ECO:0000313" key="2">
    <source>
        <dbReference type="Proteomes" id="UP000593562"/>
    </source>
</evidence>
<accession>A0A7J7DIL4</accession>
<evidence type="ECO:0000313" key="1">
    <source>
        <dbReference type="EMBL" id="KAF5745896.1"/>
    </source>
</evidence>
<keyword evidence="2" id="KW-1185">Reference proteome</keyword>
<dbReference type="Proteomes" id="UP000593562">
    <property type="component" value="Unassembled WGS sequence"/>
</dbReference>
<comment type="caution">
    <text evidence="1">The sequence shown here is derived from an EMBL/GenBank/DDBJ whole genome shotgun (WGS) entry which is preliminary data.</text>
</comment>
<dbReference type="PANTHER" id="PTHR33702:SF5">
    <property type="entry name" value="OS01G0308600 PROTEIN"/>
    <property type="match status" value="1"/>
</dbReference>
<name>A0A7J7DIL4_TRIWF</name>
<sequence length="221" mass="25334">MEIMQGYRKLDGSVWLRGHEPRMLLRPGPGNRKRFWIKNLELGILKLIAMPSRLLAWLRGVYVKMMLAFAESCVIGSWYGRTTCGHRIDGKGKIPLKDFDEKLGRHLARRRSGYERLDGSGRRGVVLESGSGKKRRLWRVKRKVGIMKLDASPKRFFAWLRGAYVKMMLGFESRVSTGCDGPTCPRGIGQAGRVVPLKEYDKKMILKIHNTGDRTRCVRRC</sequence>
<dbReference type="PANTHER" id="PTHR33702">
    <property type="entry name" value="BNAA09G40010D PROTEIN"/>
    <property type="match status" value="1"/>
</dbReference>
<organism evidence="1 2">
    <name type="scientific">Tripterygium wilfordii</name>
    <name type="common">Thunder God vine</name>
    <dbReference type="NCBI Taxonomy" id="458696"/>
    <lineage>
        <taxon>Eukaryota</taxon>
        <taxon>Viridiplantae</taxon>
        <taxon>Streptophyta</taxon>
        <taxon>Embryophyta</taxon>
        <taxon>Tracheophyta</taxon>
        <taxon>Spermatophyta</taxon>
        <taxon>Magnoliopsida</taxon>
        <taxon>eudicotyledons</taxon>
        <taxon>Gunneridae</taxon>
        <taxon>Pentapetalae</taxon>
        <taxon>rosids</taxon>
        <taxon>fabids</taxon>
        <taxon>Celastrales</taxon>
        <taxon>Celastraceae</taxon>
        <taxon>Tripterygium</taxon>
    </lineage>
</organism>
<proteinExistence type="predicted"/>
<dbReference type="AlphaFoldDB" id="A0A7J7DIL4"/>
<reference evidence="1 2" key="1">
    <citation type="journal article" date="2020" name="Nat. Commun.">
        <title>Genome of Tripterygium wilfordii and identification of cytochrome P450 involved in triptolide biosynthesis.</title>
        <authorList>
            <person name="Tu L."/>
            <person name="Su P."/>
            <person name="Zhang Z."/>
            <person name="Gao L."/>
            <person name="Wang J."/>
            <person name="Hu T."/>
            <person name="Zhou J."/>
            <person name="Zhang Y."/>
            <person name="Zhao Y."/>
            <person name="Liu Y."/>
            <person name="Song Y."/>
            <person name="Tong Y."/>
            <person name="Lu Y."/>
            <person name="Yang J."/>
            <person name="Xu C."/>
            <person name="Jia M."/>
            <person name="Peters R.J."/>
            <person name="Huang L."/>
            <person name="Gao W."/>
        </authorList>
    </citation>
    <scope>NUCLEOTIDE SEQUENCE [LARGE SCALE GENOMIC DNA]</scope>
    <source>
        <strain evidence="2">cv. XIE 37</strain>
        <tissue evidence="1">Leaf</tissue>
    </source>
</reference>
<dbReference type="EMBL" id="JAAARO010000006">
    <property type="protein sequence ID" value="KAF5745896.1"/>
    <property type="molecule type" value="Genomic_DNA"/>
</dbReference>